<dbReference type="RefSeq" id="WP_054057343.1">
    <property type="nucleotide sequence ID" value="NZ_JSYZ01000023.1"/>
</dbReference>
<gene>
    <name evidence="2" type="ORF">PF66_05364</name>
</gene>
<reference evidence="2 3" key="1">
    <citation type="journal article" date="2015" name="PLoS ONE">
        <title>Rice-Infecting Pseudomonas Genomes Are Highly Accessorized and Harbor Multiple Putative Virulence Mechanisms to Cause Sheath Brown Rot.</title>
        <authorList>
            <person name="Quibod I.L."/>
            <person name="Grande G."/>
            <person name="Oreiro E.G."/>
            <person name="Borja F.N."/>
            <person name="Dossa G.S."/>
            <person name="Mauleon R."/>
            <person name="Cruz C.V."/>
            <person name="Oliva R."/>
        </authorList>
    </citation>
    <scope>NUCLEOTIDE SEQUENCE [LARGE SCALE GENOMIC DNA]</scope>
    <source>
        <strain evidence="2 3">IRRI 6609</strain>
    </source>
</reference>
<dbReference type="Proteomes" id="UP000037931">
    <property type="component" value="Unassembled WGS sequence"/>
</dbReference>
<dbReference type="OrthoDB" id="8830878at2"/>
<evidence type="ECO:0000313" key="3">
    <source>
        <dbReference type="Proteomes" id="UP000037931"/>
    </source>
</evidence>
<accession>A0A0N0E1V0</accession>
<evidence type="ECO:0000313" key="2">
    <source>
        <dbReference type="EMBL" id="KPA88132.1"/>
    </source>
</evidence>
<evidence type="ECO:0000256" key="1">
    <source>
        <dbReference type="SAM" id="SignalP"/>
    </source>
</evidence>
<name>A0A0N0E1V0_9PSED</name>
<protein>
    <recommendedName>
        <fullName evidence="4">Cytochrome c domain-containing protein</fullName>
    </recommendedName>
</protein>
<dbReference type="AlphaFoldDB" id="A0A0N0E1V0"/>
<keyword evidence="1" id="KW-0732">Signal</keyword>
<organism evidence="2 3">
    <name type="scientific">Pseudomonas asplenii</name>
    <dbReference type="NCBI Taxonomy" id="53407"/>
    <lineage>
        <taxon>Bacteria</taxon>
        <taxon>Pseudomonadati</taxon>
        <taxon>Pseudomonadota</taxon>
        <taxon>Gammaproteobacteria</taxon>
        <taxon>Pseudomonadales</taxon>
        <taxon>Pseudomonadaceae</taxon>
        <taxon>Pseudomonas</taxon>
    </lineage>
</organism>
<comment type="caution">
    <text evidence="2">The sequence shown here is derived from an EMBL/GenBank/DDBJ whole genome shotgun (WGS) entry which is preliminary data.</text>
</comment>
<feature type="chain" id="PRO_5005846975" description="Cytochrome c domain-containing protein" evidence="1">
    <location>
        <begin position="25"/>
        <end position="451"/>
    </location>
</feature>
<keyword evidence="3" id="KW-1185">Reference proteome</keyword>
<evidence type="ECO:0008006" key="4">
    <source>
        <dbReference type="Google" id="ProtNLM"/>
    </source>
</evidence>
<feature type="signal peptide" evidence="1">
    <location>
        <begin position="1"/>
        <end position="24"/>
    </location>
</feature>
<dbReference type="PATRIC" id="fig|50340.43.peg.3073"/>
<dbReference type="EMBL" id="JSYZ01000023">
    <property type="protein sequence ID" value="KPA88132.1"/>
    <property type="molecule type" value="Genomic_DNA"/>
</dbReference>
<proteinExistence type="predicted"/>
<sequence length="451" mass="49845" precursor="true">MNQHQTTLTGLAVAAALFSVAAQAGTYPDYGYAPPDSYTGPKFVLSQNYPTQPPTGSPPAFFKKLPAKPDNNFETWRVYMNEVKNYCLEGNIEVNWDVQKNKVRQWYHMPWQHYGPLGREGIHGLTKEAQIQVKQLAPTQTATGQTYAVGIYNDIGAYTVGQVWKDPQNPDPSYTSQPNSFPNGTVVCKALFADIDRSTVPFLANPVLWQAYITDTFKSTNRVVRDVALIQMDIAVRDTRMKDTGWIFGTFQYNGAKTGKAGWDNLVPVGIMWGNDPQQTGDDFTNKQPTVTKINTALKQTAINANTQELPPTHLGWNGRLNGPVDNPVSSCQSCHMTAESPQVALMNPTFQSPDKVPPVGSPEWMKWFQNIQAGHPFTPGTQSTDFSLQMSNGLANFYEWKCAMGGIYANGGNACTKVASPKLKMLKSGSAPQLPLQRVIRDPSLEQLLE</sequence>